<evidence type="ECO:0000256" key="2">
    <source>
        <dbReference type="ARBA" id="ARBA00022649"/>
    </source>
</evidence>
<name>A0A2H0UBH3_9BACT</name>
<dbReference type="AlphaFoldDB" id="A0A2H0UBH3"/>
<keyword evidence="2" id="KW-1277">Toxin-antitoxin system</keyword>
<evidence type="ECO:0000256" key="6">
    <source>
        <dbReference type="ARBA" id="ARBA00022884"/>
    </source>
</evidence>
<comment type="similarity">
    <text evidence="1">Belongs to the HicA mRNA interferase family.</text>
</comment>
<reference evidence="9" key="1">
    <citation type="submission" date="2017-09" db="EMBL/GenBank/DDBJ databases">
        <title>Depth-based differentiation of microbial function through sediment-hosted aquifers and enrichment of novel symbionts in the deep terrestrial subsurface.</title>
        <authorList>
            <person name="Probst A.J."/>
            <person name="Ladd B."/>
            <person name="Jarett J.K."/>
            <person name="Geller-Mcgrath D.E."/>
            <person name="Sieber C.M.K."/>
            <person name="Emerson J.B."/>
            <person name="Anantharaman K."/>
            <person name="Thomas B.C."/>
            <person name="Malmstrom R."/>
            <person name="Stieglmeier M."/>
            <person name="Klingl A."/>
            <person name="Woyke T."/>
            <person name="Ryan C.M."/>
            <person name="Banfield J.F."/>
        </authorList>
    </citation>
    <scope>NUCLEOTIDE SEQUENCE [LARGE SCALE GENOMIC DNA]</scope>
</reference>
<sequence length="63" mass="7324">MKRSKLIKYLESQGCFFVREGARHSLYGTKERATTVPRHSEIPDILAQKICRDLGIPKIRHDK</sequence>
<dbReference type="GO" id="GO:0004519">
    <property type="term" value="F:endonuclease activity"/>
    <property type="evidence" value="ECO:0007669"/>
    <property type="project" value="UniProtKB-KW"/>
</dbReference>
<dbReference type="Proteomes" id="UP000231192">
    <property type="component" value="Unassembled WGS sequence"/>
</dbReference>
<keyword evidence="4" id="KW-0255">Endonuclease</keyword>
<dbReference type="GO" id="GO:0016787">
    <property type="term" value="F:hydrolase activity"/>
    <property type="evidence" value="ECO:0007669"/>
    <property type="project" value="UniProtKB-KW"/>
</dbReference>
<evidence type="ECO:0000313" key="8">
    <source>
        <dbReference type="EMBL" id="PIR83761.1"/>
    </source>
</evidence>
<keyword evidence="5" id="KW-0378">Hydrolase</keyword>
<accession>A0A2H0UBH3</accession>
<dbReference type="InterPro" id="IPR038570">
    <property type="entry name" value="HicA_sf"/>
</dbReference>
<keyword evidence="6" id="KW-0694">RNA-binding</keyword>
<comment type="caution">
    <text evidence="8">The sequence shown here is derived from an EMBL/GenBank/DDBJ whole genome shotgun (WGS) entry which is preliminary data.</text>
</comment>
<evidence type="ECO:0000256" key="7">
    <source>
        <dbReference type="ARBA" id="ARBA00023016"/>
    </source>
</evidence>
<evidence type="ECO:0000256" key="1">
    <source>
        <dbReference type="ARBA" id="ARBA00006620"/>
    </source>
</evidence>
<organism evidence="8 9">
    <name type="scientific">Candidatus Kaiserbacteria bacterium CG10_big_fil_rev_8_21_14_0_10_51_14</name>
    <dbReference type="NCBI Taxonomy" id="1974610"/>
    <lineage>
        <taxon>Bacteria</taxon>
        <taxon>Candidatus Kaiseribacteriota</taxon>
    </lineage>
</organism>
<dbReference type="SUPFAM" id="SSF54786">
    <property type="entry name" value="YcfA/nrd intein domain"/>
    <property type="match status" value="1"/>
</dbReference>
<evidence type="ECO:0000256" key="5">
    <source>
        <dbReference type="ARBA" id="ARBA00022801"/>
    </source>
</evidence>
<gene>
    <name evidence="8" type="ORF">COU18_03765</name>
</gene>
<dbReference type="GO" id="GO:0003729">
    <property type="term" value="F:mRNA binding"/>
    <property type="evidence" value="ECO:0007669"/>
    <property type="project" value="InterPro"/>
</dbReference>
<keyword evidence="3" id="KW-0540">Nuclease</keyword>
<protein>
    <submittedName>
        <fullName evidence="8">Addiction module toxin, HicA family</fullName>
    </submittedName>
</protein>
<evidence type="ECO:0000256" key="3">
    <source>
        <dbReference type="ARBA" id="ARBA00022722"/>
    </source>
</evidence>
<evidence type="ECO:0000256" key="4">
    <source>
        <dbReference type="ARBA" id="ARBA00022759"/>
    </source>
</evidence>
<evidence type="ECO:0000313" key="9">
    <source>
        <dbReference type="Proteomes" id="UP000231192"/>
    </source>
</evidence>
<proteinExistence type="inferred from homology"/>
<dbReference type="Gene3D" id="3.30.920.30">
    <property type="entry name" value="Hypothetical protein"/>
    <property type="match status" value="1"/>
</dbReference>
<dbReference type="Pfam" id="PF07927">
    <property type="entry name" value="HicA_toxin"/>
    <property type="match status" value="1"/>
</dbReference>
<keyword evidence="7" id="KW-0346">Stress response</keyword>
<dbReference type="InterPro" id="IPR012933">
    <property type="entry name" value="HicA_mRNA_interferase"/>
</dbReference>
<dbReference type="EMBL" id="PFBK01000008">
    <property type="protein sequence ID" value="PIR83761.1"/>
    <property type="molecule type" value="Genomic_DNA"/>
</dbReference>